<dbReference type="AlphaFoldDB" id="A0A382L476"/>
<name>A0A382L476_9ZZZZ</name>
<organism evidence="1">
    <name type="scientific">marine metagenome</name>
    <dbReference type="NCBI Taxonomy" id="408172"/>
    <lineage>
        <taxon>unclassified sequences</taxon>
        <taxon>metagenomes</taxon>
        <taxon>ecological metagenomes</taxon>
    </lineage>
</organism>
<proteinExistence type="predicted"/>
<reference evidence="1" key="1">
    <citation type="submission" date="2018-05" db="EMBL/GenBank/DDBJ databases">
        <authorList>
            <person name="Lanie J.A."/>
            <person name="Ng W.-L."/>
            <person name="Kazmierczak K.M."/>
            <person name="Andrzejewski T.M."/>
            <person name="Davidsen T.M."/>
            <person name="Wayne K.J."/>
            <person name="Tettelin H."/>
            <person name="Glass J.I."/>
            <person name="Rusch D."/>
            <person name="Podicherti R."/>
            <person name="Tsui H.-C.T."/>
            <person name="Winkler M.E."/>
        </authorList>
    </citation>
    <scope>NUCLEOTIDE SEQUENCE</scope>
</reference>
<sequence>MSHPKEKKIFIKFLTALEFELVRRTKHSELWKHFAKSISFQLSGSPSSHNWIHDAKRQFQKLISSNFDKEHSGLTYGNGKYDYIL</sequence>
<evidence type="ECO:0000313" key="1">
    <source>
        <dbReference type="EMBL" id="SVC29691.1"/>
    </source>
</evidence>
<accession>A0A382L476</accession>
<gene>
    <name evidence="1" type="ORF">METZ01_LOCUS282545</name>
</gene>
<dbReference type="EMBL" id="UINC01083719">
    <property type="protein sequence ID" value="SVC29691.1"/>
    <property type="molecule type" value="Genomic_DNA"/>
</dbReference>
<protein>
    <submittedName>
        <fullName evidence="1">Uncharacterized protein</fullName>
    </submittedName>
</protein>